<evidence type="ECO:0000256" key="1">
    <source>
        <dbReference type="SAM" id="MobiDB-lite"/>
    </source>
</evidence>
<keyword evidence="3" id="KW-1185">Reference proteome</keyword>
<feature type="compositionally biased region" description="Basic and acidic residues" evidence="1">
    <location>
        <begin position="15"/>
        <end position="28"/>
    </location>
</feature>
<comment type="caution">
    <text evidence="2">The sequence shown here is derived from an EMBL/GenBank/DDBJ whole genome shotgun (WGS) entry which is preliminary data.</text>
</comment>
<protein>
    <submittedName>
        <fullName evidence="2">Uncharacterized protein</fullName>
    </submittedName>
</protein>
<proteinExistence type="predicted"/>
<dbReference type="Proteomes" id="UP000051379">
    <property type="component" value="Unassembled WGS sequence"/>
</dbReference>
<feature type="region of interest" description="Disordered" evidence="1">
    <location>
        <begin position="1"/>
        <end position="28"/>
    </location>
</feature>
<reference evidence="2 3" key="1">
    <citation type="journal article" date="2015" name="Genome Announc.">
        <title>Expanding the biotechnology potential of lactobacilli through comparative genomics of 213 strains and associated genera.</title>
        <authorList>
            <person name="Sun Z."/>
            <person name="Harris H.M."/>
            <person name="McCann A."/>
            <person name="Guo C."/>
            <person name="Argimon S."/>
            <person name="Zhang W."/>
            <person name="Yang X."/>
            <person name="Jeffery I.B."/>
            <person name="Cooney J.C."/>
            <person name="Kagawa T.F."/>
            <person name="Liu W."/>
            <person name="Song Y."/>
            <person name="Salvetti E."/>
            <person name="Wrobel A."/>
            <person name="Rasinkangas P."/>
            <person name="Parkhill J."/>
            <person name="Rea M.C."/>
            <person name="O'Sullivan O."/>
            <person name="Ritari J."/>
            <person name="Douillard F.P."/>
            <person name="Paul Ross R."/>
            <person name="Yang R."/>
            <person name="Briner A.E."/>
            <person name="Felis G.E."/>
            <person name="de Vos W.M."/>
            <person name="Barrangou R."/>
            <person name="Klaenhammer T.R."/>
            <person name="Caufield P.W."/>
            <person name="Cui Y."/>
            <person name="Zhang H."/>
            <person name="O'Toole P.W."/>
        </authorList>
    </citation>
    <scope>NUCLEOTIDE SEQUENCE [LARGE SCALE GENOMIC DNA]</scope>
    <source>
        <strain evidence="2 3">JCM 17355</strain>
    </source>
</reference>
<gene>
    <name evidence="2" type="ORF">FC88_GL000326</name>
</gene>
<feature type="compositionally biased region" description="Acidic residues" evidence="1">
    <location>
        <begin position="1"/>
        <end position="14"/>
    </location>
</feature>
<evidence type="ECO:0000313" key="3">
    <source>
        <dbReference type="Proteomes" id="UP000051379"/>
    </source>
</evidence>
<name>A0ABR5P6H0_9LACO</name>
<dbReference type="EMBL" id="AZDO01000082">
    <property type="protein sequence ID" value="KRK93405.1"/>
    <property type="molecule type" value="Genomic_DNA"/>
</dbReference>
<sequence>MIMQESDDKDEEILDREVESKASQRLKEGKKKLISEEEVLADSLKKIKIDNNDGWE</sequence>
<evidence type="ECO:0000313" key="2">
    <source>
        <dbReference type="EMBL" id="KRK93405.1"/>
    </source>
</evidence>
<accession>A0ABR5P6H0</accession>
<organism evidence="2 3">
    <name type="scientific">Companilactobacillus futsaii JCM 17355</name>
    <dbReference type="NCBI Taxonomy" id="1423818"/>
    <lineage>
        <taxon>Bacteria</taxon>
        <taxon>Bacillati</taxon>
        <taxon>Bacillota</taxon>
        <taxon>Bacilli</taxon>
        <taxon>Lactobacillales</taxon>
        <taxon>Lactobacillaceae</taxon>
        <taxon>Companilactobacillus</taxon>
    </lineage>
</organism>